<sequence>MIRFEIKKVFSKPINKAALLFLIVTLIVVSILTINNVRYVDENGDTTTGINAANHLRDLKNQWAGYVTTDVLSKVIEENTAINNSKEALSDVVQEKDKAYAKKQGFSDIVEMISNAFVGFGEYDYYRADHVTTGEVGKVYEKRVSALKDWLDTGEEHFSDAEKAFLIGQYQDLETPFYYEYTDGWQALLQNISTVILILALIIGFFVAGIFSDEFQLKADSIFFSTKLGRNKAVRSKIGAGFIITTLTYVICVFLYSAIVLLLLGTDGAGCPIQWSMWKSFYNVTYFQAYLLIVLGAYIGTLFAMTVAMVVSAKTHSTVVTIMIPFILLCVFPFLSRIITLPQMCALFPDQLLEIFVILKDSGLYEIGGKVMGTVFVIIPLYLVPCIVLQPILYGIYKRAEVK</sequence>
<proteinExistence type="predicted"/>
<keyword evidence="3" id="KW-1185">Reference proteome</keyword>
<evidence type="ECO:0000313" key="3">
    <source>
        <dbReference type="Proteomes" id="UP000463883"/>
    </source>
</evidence>
<dbReference type="EMBL" id="CP047591">
    <property type="protein sequence ID" value="QHI71708.1"/>
    <property type="molecule type" value="Genomic_DNA"/>
</dbReference>
<feature type="transmembrane region" description="Helical" evidence="1">
    <location>
        <begin position="285"/>
        <end position="311"/>
    </location>
</feature>
<accession>A0A6P1MIA0</accession>
<keyword evidence="1" id="KW-1133">Transmembrane helix</keyword>
<gene>
    <name evidence="2" type="ORF">Ami3637_04310</name>
</gene>
<dbReference type="Proteomes" id="UP000463883">
    <property type="component" value="Chromosome"/>
</dbReference>
<protein>
    <submittedName>
        <fullName evidence="2">ABC transporter permease</fullName>
    </submittedName>
</protein>
<evidence type="ECO:0000313" key="2">
    <source>
        <dbReference type="EMBL" id="QHI71708.1"/>
    </source>
</evidence>
<evidence type="ECO:0000256" key="1">
    <source>
        <dbReference type="SAM" id="Phobius"/>
    </source>
</evidence>
<keyword evidence="1" id="KW-0812">Transmembrane</keyword>
<dbReference type="KEGG" id="amic:Ami3637_04310"/>
<feature type="transmembrane region" description="Helical" evidence="1">
    <location>
        <begin position="371"/>
        <end position="397"/>
    </location>
</feature>
<keyword evidence="1" id="KW-0472">Membrane</keyword>
<organism evidence="2 3">
    <name type="scientific">Aminipila terrae</name>
    <dbReference type="NCBI Taxonomy" id="2697030"/>
    <lineage>
        <taxon>Bacteria</taxon>
        <taxon>Bacillati</taxon>
        <taxon>Bacillota</taxon>
        <taxon>Clostridia</taxon>
        <taxon>Peptostreptococcales</taxon>
        <taxon>Anaerovoracaceae</taxon>
        <taxon>Aminipila</taxon>
    </lineage>
</organism>
<reference evidence="2 3" key="1">
    <citation type="submission" date="2020-01" db="EMBL/GenBank/DDBJ databases">
        <title>Genomic analysis of Aminipila sp. CBA3637.</title>
        <authorList>
            <person name="Kim Y.B."/>
            <person name="Roh S.W."/>
        </authorList>
    </citation>
    <scope>NUCLEOTIDE SEQUENCE [LARGE SCALE GENOMIC DNA]</scope>
    <source>
        <strain evidence="2 3">CBA3637</strain>
    </source>
</reference>
<dbReference type="AlphaFoldDB" id="A0A6P1MIA0"/>
<feature type="transmembrane region" description="Helical" evidence="1">
    <location>
        <begin position="318"/>
        <end position="339"/>
    </location>
</feature>
<dbReference type="RefSeq" id="WP_162361482.1">
    <property type="nucleotide sequence ID" value="NZ_CP047591.1"/>
</dbReference>
<feature type="transmembrane region" description="Helical" evidence="1">
    <location>
        <begin position="238"/>
        <end position="265"/>
    </location>
</feature>
<feature type="transmembrane region" description="Helical" evidence="1">
    <location>
        <begin position="195"/>
        <end position="217"/>
    </location>
</feature>
<name>A0A6P1MIA0_9FIRM</name>